<organism evidence="1 2">
    <name type="scientific">Lupinus albus</name>
    <name type="common">White lupine</name>
    <name type="synonym">Lupinus termis</name>
    <dbReference type="NCBI Taxonomy" id="3870"/>
    <lineage>
        <taxon>Eukaryota</taxon>
        <taxon>Viridiplantae</taxon>
        <taxon>Streptophyta</taxon>
        <taxon>Embryophyta</taxon>
        <taxon>Tracheophyta</taxon>
        <taxon>Spermatophyta</taxon>
        <taxon>Magnoliopsida</taxon>
        <taxon>eudicotyledons</taxon>
        <taxon>Gunneridae</taxon>
        <taxon>Pentapetalae</taxon>
        <taxon>rosids</taxon>
        <taxon>fabids</taxon>
        <taxon>Fabales</taxon>
        <taxon>Fabaceae</taxon>
        <taxon>Papilionoideae</taxon>
        <taxon>50 kb inversion clade</taxon>
        <taxon>genistoids sensu lato</taxon>
        <taxon>core genistoids</taxon>
        <taxon>Genisteae</taxon>
        <taxon>Lupinus</taxon>
    </lineage>
</organism>
<protein>
    <submittedName>
        <fullName evidence="1">Uncharacterized protein</fullName>
    </submittedName>
</protein>
<proteinExistence type="predicted"/>
<comment type="caution">
    <text evidence="1">The sequence shown here is derived from an EMBL/GenBank/DDBJ whole genome shotgun (WGS) entry which is preliminary data.</text>
</comment>
<dbReference type="AlphaFoldDB" id="A0A6A4NC39"/>
<dbReference type="OrthoDB" id="1433187at2759"/>
<gene>
    <name evidence="1" type="ORF">Lalb_Chr23g0273141</name>
</gene>
<name>A0A6A4NC39_LUPAL</name>
<sequence length="103" mass="12100">MEKPFFVGPRRTKFDTSVHYNGCLHFISYCSNYLVKNNPYVRPYIMSYNLENSISSMLKVPNEARRESHDLSCDMSIFKWSNISSSMPQSICLLRLKKFVFTL</sequence>
<keyword evidence="2" id="KW-1185">Reference proteome</keyword>
<dbReference type="EMBL" id="WOCE01000023">
    <property type="protein sequence ID" value="KAE9587392.1"/>
    <property type="molecule type" value="Genomic_DNA"/>
</dbReference>
<accession>A0A6A4NC39</accession>
<reference evidence="2" key="1">
    <citation type="journal article" date="2020" name="Nat. Commun.">
        <title>Genome sequence of the cluster root forming white lupin.</title>
        <authorList>
            <person name="Hufnagel B."/>
            <person name="Marques A."/>
            <person name="Soriano A."/>
            <person name="Marques L."/>
            <person name="Divol F."/>
            <person name="Doumas P."/>
            <person name="Sallet E."/>
            <person name="Mancinotti D."/>
            <person name="Carrere S."/>
            <person name="Marande W."/>
            <person name="Arribat S."/>
            <person name="Keller J."/>
            <person name="Huneau C."/>
            <person name="Blein T."/>
            <person name="Aime D."/>
            <person name="Laguerre M."/>
            <person name="Taylor J."/>
            <person name="Schubert V."/>
            <person name="Nelson M."/>
            <person name="Geu-Flores F."/>
            <person name="Crespi M."/>
            <person name="Gallardo-Guerrero K."/>
            <person name="Delaux P.-M."/>
            <person name="Salse J."/>
            <person name="Berges H."/>
            <person name="Guyot R."/>
            <person name="Gouzy J."/>
            <person name="Peret B."/>
        </authorList>
    </citation>
    <scope>NUCLEOTIDE SEQUENCE [LARGE SCALE GENOMIC DNA]</scope>
    <source>
        <strain evidence="2">cv. Amiga</strain>
    </source>
</reference>
<evidence type="ECO:0000313" key="2">
    <source>
        <dbReference type="Proteomes" id="UP000447434"/>
    </source>
</evidence>
<evidence type="ECO:0000313" key="1">
    <source>
        <dbReference type="EMBL" id="KAE9587392.1"/>
    </source>
</evidence>
<dbReference type="Proteomes" id="UP000447434">
    <property type="component" value="Chromosome 23"/>
</dbReference>